<dbReference type="Pfam" id="PF01679">
    <property type="entry name" value="Pmp3"/>
    <property type="match status" value="1"/>
</dbReference>
<dbReference type="PANTHER" id="PTHR21659:SF57">
    <property type="entry name" value="PLASMA MEMBRANE PROTEOLIPID 31"/>
    <property type="match status" value="1"/>
</dbReference>
<evidence type="ECO:0000256" key="2">
    <source>
        <dbReference type="ARBA" id="ARBA00009530"/>
    </source>
</evidence>
<keyword evidence="3 7" id="KW-0812">Transmembrane</keyword>
<reference evidence="8 9" key="1">
    <citation type="submission" date="2024-01" db="EMBL/GenBank/DDBJ databases">
        <authorList>
            <consortium name="Genoscope - CEA"/>
            <person name="William W."/>
        </authorList>
    </citation>
    <scope>NUCLEOTIDE SEQUENCE [LARGE SCALE GENOMIC DNA]</scope>
    <source>
        <strain evidence="8 9">29B2s-10</strain>
    </source>
</reference>
<dbReference type="InterPro" id="IPR000612">
    <property type="entry name" value="PMP3"/>
</dbReference>
<sequence length="144" mass="16012">MCLCLSDLCLVLLSVFFPPLPVWIRRGVCSGDSLINILLCILGYVPGLIHSWYIIAKYPPYSTRSESKIYYIYRNSNDLEAGRGNGNHSDRHRCDHNSPIINEQPRPISSMEAGPSSSYGAINENTPVAAAPPAYSELDNKVQR</sequence>
<evidence type="ECO:0000256" key="3">
    <source>
        <dbReference type="ARBA" id="ARBA00022692"/>
    </source>
</evidence>
<evidence type="ECO:0000313" key="8">
    <source>
        <dbReference type="EMBL" id="CAK7897628.1"/>
    </source>
</evidence>
<dbReference type="PANTHER" id="PTHR21659">
    <property type="entry name" value="HYDROPHOBIC PROTEIN RCI2 LOW TEMPERATURE AND SALT RESPONSIVE PROTEIN LTI6 -RELATED"/>
    <property type="match status" value="1"/>
</dbReference>
<evidence type="ECO:0000256" key="1">
    <source>
        <dbReference type="ARBA" id="ARBA00004370"/>
    </source>
</evidence>
<evidence type="ECO:0000256" key="4">
    <source>
        <dbReference type="ARBA" id="ARBA00022989"/>
    </source>
</evidence>
<keyword evidence="9" id="KW-1185">Reference proteome</keyword>
<evidence type="ECO:0000256" key="7">
    <source>
        <dbReference type="SAM" id="Phobius"/>
    </source>
</evidence>
<feature type="transmembrane region" description="Helical" evidence="7">
    <location>
        <begin position="34"/>
        <end position="55"/>
    </location>
</feature>
<comment type="similarity">
    <text evidence="2">Belongs to the UPF0057 (PMP3) family.</text>
</comment>
<gene>
    <name evidence="8" type="ORF">CAAN4_B10638</name>
</gene>
<comment type="subcellular location">
    <subcellularLocation>
        <location evidence="1">Membrane</location>
    </subcellularLocation>
</comment>
<organism evidence="8 9">
    <name type="scientific">[Candida] anglica</name>
    <dbReference type="NCBI Taxonomy" id="148631"/>
    <lineage>
        <taxon>Eukaryota</taxon>
        <taxon>Fungi</taxon>
        <taxon>Dikarya</taxon>
        <taxon>Ascomycota</taxon>
        <taxon>Saccharomycotina</taxon>
        <taxon>Pichiomycetes</taxon>
        <taxon>Debaryomycetaceae</taxon>
        <taxon>Kurtzmaniella</taxon>
    </lineage>
</organism>
<dbReference type="EMBL" id="OZ004254">
    <property type="protein sequence ID" value="CAK7897628.1"/>
    <property type="molecule type" value="Genomic_DNA"/>
</dbReference>
<protein>
    <recommendedName>
        <fullName evidence="10">Stress response RCI peptide</fullName>
    </recommendedName>
</protein>
<name>A0ABP0ECC3_9ASCO</name>
<proteinExistence type="inferred from homology"/>
<feature type="compositionally biased region" description="Polar residues" evidence="6">
    <location>
        <begin position="115"/>
        <end position="125"/>
    </location>
</feature>
<evidence type="ECO:0000313" key="9">
    <source>
        <dbReference type="Proteomes" id="UP001497600"/>
    </source>
</evidence>
<dbReference type="Proteomes" id="UP001497600">
    <property type="component" value="Chromosome B"/>
</dbReference>
<keyword evidence="5 7" id="KW-0472">Membrane</keyword>
<accession>A0ABP0ECC3</accession>
<evidence type="ECO:0000256" key="5">
    <source>
        <dbReference type="ARBA" id="ARBA00023136"/>
    </source>
</evidence>
<keyword evidence="4 7" id="KW-1133">Transmembrane helix</keyword>
<evidence type="ECO:0008006" key="10">
    <source>
        <dbReference type="Google" id="ProtNLM"/>
    </source>
</evidence>
<evidence type="ECO:0000256" key="6">
    <source>
        <dbReference type="SAM" id="MobiDB-lite"/>
    </source>
</evidence>
<feature type="region of interest" description="Disordered" evidence="6">
    <location>
        <begin position="82"/>
        <end position="125"/>
    </location>
</feature>